<evidence type="ECO:0000256" key="7">
    <source>
        <dbReference type="ARBA" id="ARBA00022989"/>
    </source>
</evidence>
<dbReference type="InterPro" id="IPR004277">
    <property type="entry name" value="PSS"/>
</dbReference>
<evidence type="ECO:0000256" key="3">
    <source>
        <dbReference type="ARBA" id="ARBA00022516"/>
    </source>
</evidence>
<keyword evidence="5 13" id="KW-0812">Transmembrane</keyword>
<evidence type="ECO:0000256" key="11">
    <source>
        <dbReference type="ARBA" id="ARBA00023264"/>
    </source>
</evidence>
<evidence type="ECO:0000256" key="9">
    <source>
        <dbReference type="ARBA" id="ARBA00023136"/>
    </source>
</evidence>
<feature type="transmembrane region" description="Helical" evidence="13">
    <location>
        <begin position="222"/>
        <end position="239"/>
    </location>
</feature>
<feature type="transmembrane region" description="Helical" evidence="13">
    <location>
        <begin position="246"/>
        <end position="265"/>
    </location>
</feature>
<keyword evidence="3" id="KW-0444">Lipid biosynthesis</keyword>
<keyword evidence="6" id="KW-0256">Endoplasmic reticulum</keyword>
<gene>
    <name evidence="14" type="ORF">IE077_000774</name>
</gene>
<evidence type="ECO:0000256" key="1">
    <source>
        <dbReference type="ARBA" id="ARBA00004477"/>
    </source>
</evidence>
<dbReference type="PANTHER" id="PTHR15362:SF7">
    <property type="entry name" value="PHOSPHATIDYLSERINE SYNTHASE 2"/>
    <property type="match status" value="1"/>
</dbReference>
<keyword evidence="11" id="KW-1208">Phospholipid metabolism</keyword>
<comment type="pathway">
    <text evidence="2">Lipid metabolism.</text>
</comment>
<keyword evidence="8" id="KW-0443">Lipid metabolism</keyword>
<keyword evidence="9 13" id="KW-0472">Membrane</keyword>
<dbReference type="EMBL" id="JADAQX010000677">
    <property type="protein sequence ID" value="KAF8819605.1"/>
    <property type="molecule type" value="Genomic_DNA"/>
</dbReference>
<comment type="pathway">
    <text evidence="12">Phospholipid metabolism.</text>
</comment>
<protein>
    <submittedName>
        <fullName evidence="14">Phosphatidyl serine synthase</fullName>
    </submittedName>
</protein>
<reference evidence="14 15" key="1">
    <citation type="journal article" date="2020" name="bioRxiv">
        <title>Metabolic contributions of an alphaproteobacterial endosymbiont in the apicomplexan Cardiosporidium cionae.</title>
        <authorList>
            <person name="Hunter E.S."/>
            <person name="Paight C.J."/>
            <person name="Lane C.E."/>
        </authorList>
    </citation>
    <scope>NUCLEOTIDE SEQUENCE [LARGE SCALE GENOMIC DNA]</scope>
    <source>
        <strain evidence="14">ESH_2018</strain>
    </source>
</reference>
<dbReference type="Proteomes" id="UP000823046">
    <property type="component" value="Unassembled WGS sequence"/>
</dbReference>
<comment type="caution">
    <text evidence="14">The sequence shown here is derived from an EMBL/GenBank/DDBJ whole genome shotgun (WGS) entry which is preliminary data.</text>
</comment>
<feature type="transmembrane region" description="Helical" evidence="13">
    <location>
        <begin position="20"/>
        <end position="45"/>
    </location>
</feature>
<accession>A0ABQ7J6I5</accession>
<dbReference type="PANTHER" id="PTHR15362">
    <property type="entry name" value="PHOSPHATIDYLINOSITOL SYNTHASE"/>
    <property type="match status" value="1"/>
</dbReference>
<feature type="transmembrane region" description="Helical" evidence="13">
    <location>
        <begin position="57"/>
        <end position="78"/>
    </location>
</feature>
<feature type="transmembrane region" description="Helical" evidence="13">
    <location>
        <begin position="342"/>
        <end position="363"/>
    </location>
</feature>
<name>A0ABQ7J6I5_9APIC</name>
<feature type="non-terminal residue" evidence="14">
    <location>
        <position position="1"/>
    </location>
</feature>
<evidence type="ECO:0000256" key="8">
    <source>
        <dbReference type="ARBA" id="ARBA00023098"/>
    </source>
</evidence>
<keyword evidence="7 13" id="KW-1133">Transmembrane helix</keyword>
<evidence type="ECO:0000256" key="6">
    <source>
        <dbReference type="ARBA" id="ARBA00022824"/>
    </source>
</evidence>
<sequence>AFTCCFLLPVTSLLFQLFSIIYIFLYSFSGGIAALFMFLVFATLQVPDGIMIRPHRAFWRCIMGFSILYLLLLVFLLFQDLNIVRSGLAVIDPTLGIPLKEKSYAENCGSWAAFKDQVDLFVSAHFFGWLVKALVLRDVSILWFLSLFYEWMEISLRHILPNFWECWWDHLILDVFGCNLLGIFIGLKLGRFLDLKKFDWQVKMEVMAASKPKKSQIQTLKSILSSILTFGFSSLAFPFMKHLRSYFAVVFLCVITTLVDLNIFFLKAELWIDTSHWIVILRTVFWGIVSASGIREFYEYMMDSNCDRMGVQCWLDIAMVLSELLLAIKWSHGLVWYYPCPTWILISWIIIFIVFVVTTFSIWKTSVWKKRCIRMKNA</sequence>
<comment type="subcellular location">
    <subcellularLocation>
        <location evidence="1">Endoplasmic reticulum membrane</location>
        <topology evidence="1">Multi-pass membrane protein</topology>
    </subcellularLocation>
</comment>
<evidence type="ECO:0000256" key="10">
    <source>
        <dbReference type="ARBA" id="ARBA00023209"/>
    </source>
</evidence>
<evidence type="ECO:0000313" key="14">
    <source>
        <dbReference type="EMBL" id="KAF8819605.1"/>
    </source>
</evidence>
<proteinExistence type="predicted"/>
<evidence type="ECO:0000256" key="13">
    <source>
        <dbReference type="SAM" id="Phobius"/>
    </source>
</evidence>
<keyword evidence="15" id="KW-1185">Reference proteome</keyword>
<evidence type="ECO:0000313" key="15">
    <source>
        <dbReference type="Proteomes" id="UP000823046"/>
    </source>
</evidence>
<evidence type="ECO:0000256" key="2">
    <source>
        <dbReference type="ARBA" id="ARBA00005189"/>
    </source>
</evidence>
<dbReference type="Pfam" id="PF03034">
    <property type="entry name" value="PSS"/>
    <property type="match status" value="1"/>
</dbReference>
<keyword evidence="4" id="KW-0808">Transferase</keyword>
<keyword evidence="10" id="KW-0594">Phospholipid biosynthesis</keyword>
<organism evidence="14 15">
    <name type="scientific">Cardiosporidium cionae</name>
    <dbReference type="NCBI Taxonomy" id="476202"/>
    <lineage>
        <taxon>Eukaryota</taxon>
        <taxon>Sar</taxon>
        <taxon>Alveolata</taxon>
        <taxon>Apicomplexa</taxon>
        <taxon>Aconoidasida</taxon>
        <taxon>Nephromycida</taxon>
        <taxon>Cardiosporidium</taxon>
    </lineage>
</organism>
<feature type="transmembrane region" description="Helical" evidence="13">
    <location>
        <begin position="170"/>
        <end position="190"/>
    </location>
</feature>
<feature type="transmembrane region" description="Helical" evidence="13">
    <location>
        <begin position="277"/>
        <end position="298"/>
    </location>
</feature>
<evidence type="ECO:0000256" key="4">
    <source>
        <dbReference type="ARBA" id="ARBA00022679"/>
    </source>
</evidence>
<evidence type="ECO:0000256" key="12">
    <source>
        <dbReference type="ARBA" id="ARBA00025707"/>
    </source>
</evidence>
<evidence type="ECO:0000256" key="5">
    <source>
        <dbReference type="ARBA" id="ARBA00022692"/>
    </source>
</evidence>